<sequence>MRMAADMKSPLRERKKALTRQALIDAAERLFEERGFDAVTVAEIADAANVSVKTLFVYFRSKEDLAFADTRLIEAVLAGLAGRPAGTAAAGVVAGVLIATLDGDEADRGLEGFHRAYGESAALRSGLLRMWADFEDGITVELAREAGTETTPHLRMHAIQLVGIIRLATSSEARAAVAGLSPSEAAARVRSMLDEAASAVARAFPA</sequence>
<dbReference type="PANTHER" id="PTHR30055:SF234">
    <property type="entry name" value="HTH-TYPE TRANSCRIPTIONAL REGULATOR BETI"/>
    <property type="match status" value="1"/>
</dbReference>
<gene>
    <name evidence="6" type="ORF">Pka01_08290</name>
</gene>
<evidence type="ECO:0000313" key="6">
    <source>
        <dbReference type="EMBL" id="GIG77702.1"/>
    </source>
</evidence>
<comment type="caution">
    <text evidence="6">The sequence shown here is derived from an EMBL/GenBank/DDBJ whole genome shotgun (WGS) entry which is preliminary data.</text>
</comment>
<dbReference type="AlphaFoldDB" id="A0A8J3PQ32"/>
<evidence type="ECO:0000259" key="5">
    <source>
        <dbReference type="PROSITE" id="PS50977"/>
    </source>
</evidence>
<keyword evidence="1" id="KW-0805">Transcription regulation</keyword>
<dbReference type="PANTHER" id="PTHR30055">
    <property type="entry name" value="HTH-TYPE TRANSCRIPTIONAL REGULATOR RUTR"/>
    <property type="match status" value="1"/>
</dbReference>
<feature type="domain" description="HTH tetR-type" evidence="5">
    <location>
        <begin position="17"/>
        <end position="77"/>
    </location>
</feature>
<evidence type="ECO:0000256" key="4">
    <source>
        <dbReference type="PROSITE-ProRule" id="PRU00335"/>
    </source>
</evidence>
<evidence type="ECO:0000313" key="7">
    <source>
        <dbReference type="Proteomes" id="UP000630097"/>
    </source>
</evidence>
<protein>
    <submittedName>
        <fullName evidence="6">TetR family transcriptional regulator</fullName>
    </submittedName>
</protein>
<keyword evidence="7" id="KW-1185">Reference proteome</keyword>
<name>A0A8J3PQ32_9ACTN</name>
<dbReference type="Proteomes" id="UP000630097">
    <property type="component" value="Unassembled WGS sequence"/>
</dbReference>
<feature type="DNA-binding region" description="H-T-H motif" evidence="4">
    <location>
        <begin position="40"/>
        <end position="59"/>
    </location>
</feature>
<reference evidence="6 7" key="1">
    <citation type="submission" date="2021-01" db="EMBL/GenBank/DDBJ databases">
        <title>Whole genome shotgun sequence of Planotetraspora kaengkrachanensis NBRC 104272.</title>
        <authorList>
            <person name="Komaki H."/>
            <person name="Tamura T."/>
        </authorList>
    </citation>
    <scope>NUCLEOTIDE SEQUENCE [LARGE SCALE GENOMIC DNA]</scope>
    <source>
        <strain evidence="6 7">NBRC 104272</strain>
    </source>
</reference>
<dbReference type="Gene3D" id="1.10.357.10">
    <property type="entry name" value="Tetracycline Repressor, domain 2"/>
    <property type="match status" value="1"/>
</dbReference>
<dbReference type="SUPFAM" id="SSF46689">
    <property type="entry name" value="Homeodomain-like"/>
    <property type="match status" value="1"/>
</dbReference>
<evidence type="ECO:0000256" key="3">
    <source>
        <dbReference type="ARBA" id="ARBA00023163"/>
    </source>
</evidence>
<dbReference type="InterPro" id="IPR001647">
    <property type="entry name" value="HTH_TetR"/>
</dbReference>
<dbReference type="EMBL" id="BONV01000002">
    <property type="protein sequence ID" value="GIG77702.1"/>
    <property type="molecule type" value="Genomic_DNA"/>
</dbReference>
<organism evidence="6 7">
    <name type="scientific">Planotetraspora kaengkrachanensis</name>
    <dbReference type="NCBI Taxonomy" id="575193"/>
    <lineage>
        <taxon>Bacteria</taxon>
        <taxon>Bacillati</taxon>
        <taxon>Actinomycetota</taxon>
        <taxon>Actinomycetes</taxon>
        <taxon>Streptosporangiales</taxon>
        <taxon>Streptosporangiaceae</taxon>
        <taxon>Planotetraspora</taxon>
    </lineage>
</organism>
<accession>A0A8J3PQ32</accession>
<keyword evidence="3" id="KW-0804">Transcription</keyword>
<dbReference type="GO" id="GO:0003700">
    <property type="term" value="F:DNA-binding transcription factor activity"/>
    <property type="evidence" value="ECO:0007669"/>
    <property type="project" value="TreeGrafter"/>
</dbReference>
<dbReference type="Pfam" id="PF00440">
    <property type="entry name" value="TetR_N"/>
    <property type="match status" value="1"/>
</dbReference>
<evidence type="ECO:0000256" key="2">
    <source>
        <dbReference type="ARBA" id="ARBA00023125"/>
    </source>
</evidence>
<dbReference type="InterPro" id="IPR050109">
    <property type="entry name" value="HTH-type_TetR-like_transc_reg"/>
</dbReference>
<proteinExistence type="predicted"/>
<dbReference type="InterPro" id="IPR009057">
    <property type="entry name" value="Homeodomain-like_sf"/>
</dbReference>
<dbReference type="PRINTS" id="PR00455">
    <property type="entry name" value="HTHTETR"/>
</dbReference>
<keyword evidence="2 4" id="KW-0238">DNA-binding</keyword>
<dbReference type="PROSITE" id="PS50977">
    <property type="entry name" value="HTH_TETR_2"/>
    <property type="match status" value="1"/>
</dbReference>
<dbReference type="GO" id="GO:0000976">
    <property type="term" value="F:transcription cis-regulatory region binding"/>
    <property type="evidence" value="ECO:0007669"/>
    <property type="project" value="TreeGrafter"/>
</dbReference>
<evidence type="ECO:0000256" key="1">
    <source>
        <dbReference type="ARBA" id="ARBA00023015"/>
    </source>
</evidence>